<evidence type="ECO:0000313" key="2">
    <source>
        <dbReference type="EMBL" id="EOT29817.1"/>
    </source>
</evidence>
<dbReference type="eggNOG" id="ENOG502ZKYF">
    <property type="taxonomic scope" value="Bacteria"/>
</dbReference>
<protein>
    <recommendedName>
        <fullName evidence="1">DUF1659 domain-containing protein</fullName>
    </recommendedName>
</protein>
<dbReference type="HOGENOM" id="CLU_182137_1_0_9"/>
<feature type="domain" description="DUF1659" evidence="1">
    <location>
        <begin position="2"/>
        <end position="54"/>
    </location>
</feature>
<dbReference type="PATRIC" id="fig|1139996.3.peg.500"/>
<dbReference type="RefSeq" id="WP_016174315.1">
    <property type="nucleotide sequence ID" value="NZ_KE136389.1"/>
</dbReference>
<gene>
    <name evidence="2" type="ORF">OMQ_00507</name>
</gene>
<evidence type="ECO:0000259" key="1">
    <source>
        <dbReference type="Pfam" id="PF07872"/>
    </source>
</evidence>
<comment type="caution">
    <text evidence="2">The sequence shown here is derived from an EMBL/GenBank/DDBJ whole genome shotgun (WGS) entry which is preliminary data.</text>
</comment>
<name>S0NGM8_9ENTE</name>
<dbReference type="InterPro" id="IPR012454">
    <property type="entry name" value="DUF1659"/>
</dbReference>
<dbReference type="Proteomes" id="UP000014136">
    <property type="component" value="Unassembled WGS sequence"/>
</dbReference>
<dbReference type="STRING" id="41997.RV16_GL000386"/>
<reference evidence="2 3" key="1">
    <citation type="submission" date="2013-03" db="EMBL/GenBank/DDBJ databases">
        <title>The Genome Sequence of Enterococcus saccharolyticus ATCC_43076 (Illumina only assembly).</title>
        <authorList>
            <consortium name="The Broad Institute Genomics Platform"/>
            <consortium name="The Broad Institute Genome Sequencing Center for Infectious Disease"/>
            <person name="Earl A."/>
            <person name="Russ C."/>
            <person name="Gilmore M."/>
            <person name="Surin D."/>
            <person name="Walker B."/>
            <person name="Young S."/>
            <person name="Zeng Q."/>
            <person name="Gargeya S."/>
            <person name="Fitzgerald M."/>
            <person name="Haas B."/>
            <person name="Abouelleil A."/>
            <person name="Allen A.W."/>
            <person name="Alvarado L."/>
            <person name="Arachchi H.M."/>
            <person name="Berlin A.M."/>
            <person name="Chapman S.B."/>
            <person name="Gainer-Dewar J."/>
            <person name="Goldberg J."/>
            <person name="Griggs A."/>
            <person name="Gujja S."/>
            <person name="Hansen M."/>
            <person name="Howarth C."/>
            <person name="Imamovic A."/>
            <person name="Ireland A."/>
            <person name="Larimer J."/>
            <person name="McCowan C."/>
            <person name="Murphy C."/>
            <person name="Pearson M."/>
            <person name="Poon T.W."/>
            <person name="Priest M."/>
            <person name="Roberts A."/>
            <person name="Saif S."/>
            <person name="Shea T."/>
            <person name="Sisk P."/>
            <person name="Sykes S."/>
            <person name="Wortman J."/>
            <person name="Nusbaum C."/>
            <person name="Birren B."/>
        </authorList>
    </citation>
    <scope>NUCLEOTIDE SEQUENCE [LARGE SCALE GENOMIC DNA]</scope>
    <source>
        <strain evidence="2 3">ATCC 43076</strain>
    </source>
</reference>
<dbReference type="EMBL" id="AHYT01000002">
    <property type="protein sequence ID" value="EOT29817.1"/>
    <property type="molecule type" value="Genomic_DNA"/>
</dbReference>
<dbReference type="AlphaFoldDB" id="S0NGM8"/>
<evidence type="ECO:0000313" key="3">
    <source>
        <dbReference type="Proteomes" id="UP000014136"/>
    </source>
</evidence>
<accession>S0NGM8</accession>
<proteinExistence type="predicted"/>
<organism evidence="2 3">
    <name type="scientific">Enterococcus saccharolyticus subsp. saccharolyticus ATCC 43076</name>
    <dbReference type="NCBI Taxonomy" id="1139996"/>
    <lineage>
        <taxon>Bacteria</taxon>
        <taxon>Bacillati</taxon>
        <taxon>Bacillota</taxon>
        <taxon>Bacilli</taxon>
        <taxon>Lactobacillales</taxon>
        <taxon>Enterococcaceae</taxon>
        <taxon>Enterococcus</taxon>
    </lineage>
</organism>
<sequence length="68" mass="7435">MKTHSQTTLTVQFTKEGEDQAIKQHFANVVAEPTEAQILALGDVVASLAPETVTLDTVIETVAYEYNK</sequence>
<dbReference type="Pfam" id="PF07872">
    <property type="entry name" value="DUF1659"/>
    <property type="match status" value="1"/>
</dbReference>
<keyword evidence="3" id="KW-1185">Reference proteome</keyword>